<evidence type="ECO:0000313" key="2">
    <source>
        <dbReference type="Proteomes" id="UP000326509"/>
    </source>
</evidence>
<evidence type="ECO:0000313" key="1">
    <source>
        <dbReference type="EMBL" id="GER58093.1"/>
    </source>
</evidence>
<dbReference type="RefSeq" id="WP_162851977.1">
    <property type="nucleotide sequence ID" value="NZ_BKCG01000001.1"/>
</dbReference>
<comment type="caution">
    <text evidence="1">The sequence shown here is derived from an EMBL/GenBank/DDBJ whole genome shotgun (WGS) entry which is preliminary data.</text>
</comment>
<dbReference type="AlphaFoldDB" id="A0A5J4IXA9"/>
<keyword evidence="2" id="KW-1185">Reference proteome</keyword>
<dbReference type="EMBL" id="BKCG01000001">
    <property type="protein sequence ID" value="GER58093.1"/>
    <property type="molecule type" value="Genomic_DNA"/>
</dbReference>
<accession>A0A5J4IXA9</accession>
<protein>
    <submittedName>
        <fullName evidence="1">Uncharacterized protein</fullName>
    </submittedName>
</protein>
<sequence>METSKKENCCQDCENGNPGQNESCAAKLILDSIKQKVETNKSEVL</sequence>
<proteinExistence type="predicted"/>
<name>A0A5J4IXA9_9FLAO</name>
<gene>
    <name evidence="1" type="ORF">ULMA_02010</name>
</gene>
<organism evidence="1 2">
    <name type="scientific">Patiriisocius marinus</name>
    <dbReference type="NCBI Taxonomy" id="1397112"/>
    <lineage>
        <taxon>Bacteria</taxon>
        <taxon>Pseudomonadati</taxon>
        <taxon>Bacteroidota</taxon>
        <taxon>Flavobacteriia</taxon>
        <taxon>Flavobacteriales</taxon>
        <taxon>Flavobacteriaceae</taxon>
        <taxon>Patiriisocius</taxon>
    </lineage>
</organism>
<reference evidence="1 2" key="1">
    <citation type="submission" date="2019-08" db="EMBL/GenBank/DDBJ databases">
        <title>Draft genome sequence of Ulvibacter marinus type strain NBRC 109484.</title>
        <authorList>
            <person name="Kawano K."/>
            <person name="Ushijima N."/>
            <person name="Kihara M."/>
            <person name="Itoh H."/>
        </authorList>
    </citation>
    <scope>NUCLEOTIDE SEQUENCE [LARGE SCALE GENOMIC DNA]</scope>
    <source>
        <strain evidence="1 2">NBRC 109484</strain>
    </source>
</reference>
<dbReference type="Proteomes" id="UP000326509">
    <property type="component" value="Unassembled WGS sequence"/>
</dbReference>